<comment type="similarity">
    <text evidence="5">Belongs to the SAT4 family.</text>
</comment>
<dbReference type="AlphaFoldDB" id="A0AAJ0BLF6"/>
<comment type="subcellular location">
    <subcellularLocation>
        <location evidence="1">Membrane</location>
        <topology evidence="1">Multi-pass membrane protein</topology>
    </subcellularLocation>
</comment>
<keyword evidence="3 7" id="KW-1133">Transmembrane helix</keyword>
<feature type="transmembrane region" description="Helical" evidence="7">
    <location>
        <begin position="106"/>
        <end position="129"/>
    </location>
</feature>
<dbReference type="PANTHER" id="PTHR33048:SF42">
    <property type="entry name" value="INTEGRAL MEMBRANE PROTEIN"/>
    <property type="match status" value="1"/>
</dbReference>
<feature type="transmembrane region" description="Helical" evidence="7">
    <location>
        <begin position="197"/>
        <end position="223"/>
    </location>
</feature>
<dbReference type="EMBL" id="MU839827">
    <property type="protein sequence ID" value="KAK1760135.1"/>
    <property type="molecule type" value="Genomic_DNA"/>
</dbReference>
<dbReference type="Proteomes" id="UP001239445">
    <property type="component" value="Unassembled WGS sequence"/>
</dbReference>
<feature type="transmembrane region" description="Helical" evidence="7">
    <location>
        <begin position="235"/>
        <end position="253"/>
    </location>
</feature>
<feature type="region of interest" description="Disordered" evidence="6">
    <location>
        <begin position="1"/>
        <end position="27"/>
    </location>
</feature>
<evidence type="ECO:0000259" key="8">
    <source>
        <dbReference type="Pfam" id="PF20684"/>
    </source>
</evidence>
<feature type="transmembrane region" description="Helical" evidence="7">
    <location>
        <begin position="273"/>
        <end position="297"/>
    </location>
</feature>
<evidence type="ECO:0000256" key="1">
    <source>
        <dbReference type="ARBA" id="ARBA00004141"/>
    </source>
</evidence>
<evidence type="ECO:0000256" key="2">
    <source>
        <dbReference type="ARBA" id="ARBA00022692"/>
    </source>
</evidence>
<feature type="region of interest" description="Disordered" evidence="6">
    <location>
        <begin position="304"/>
        <end position="381"/>
    </location>
</feature>
<comment type="caution">
    <text evidence="9">The sequence shown here is derived from an EMBL/GenBank/DDBJ whole genome shotgun (WGS) entry which is preliminary data.</text>
</comment>
<gene>
    <name evidence="9" type="ORF">QBC47DRAFT_289771</name>
</gene>
<feature type="transmembrane region" description="Helical" evidence="7">
    <location>
        <begin position="73"/>
        <end position="94"/>
    </location>
</feature>
<evidence type="ECO:0000256" key="4">
    <source>
        <dbReference type="ARBA" id="ARBA00023136"/>
    </source>
</evidence>
<proteinExistence type="inferred from homology"/>
<feature type="compositionally biased region" description="Basic and acidic residues" evidence="6">
    <location>
        <begin position="310"/>
        <end position="320"/>
    </location>
</feature>
<keyword evidence="10" id="KW-1185">Reference proteome</keyword>
<evidence type="ECO:0000256" key="5">
    <source>
        <dbReference type="ARBA" id="ARBA00038359"/>
    </source>
</evidence>
<name>A0AAJ0BLF6_9PEZI</name>
<evidence type="ECO:0000313" key="9">
    <source>
        <dbReference type="EMBL" id="KAK1760135.1"/>
    </source>
</evidence>
<evidence type="ECO:0000256" key="7">
    <source>
        <dbReference type="SAM" id="Phobius"/>
    </source>
</evidence>
<dbReference type="InterPro" id="IPR049326">
    <property type="entry name" value="Rhodopsin_dom_fungi"/>
</dbReference>
<feature type="compositionally biased region" description="Polar residues" evidence="6">
    <location>
        <begin position="321"/>
        <end position="334"/>
    </location>
</feature>
<feature type="domain" description="Rhodopsin" evidence="8">
    <location>
        <begin position="54"/>
        <end position="298"/>
    </location>
</feature>
<evidence type="ECO:0000313" key="10">
    <source>
        <dbReference type="Proteomes" id="UP001239445"/>
    </source>
</evidence>
<protein>
    <recommendedName>
        <fullName evidence="8">Rhodopsin domain-containing protein</fullName>
    </recommendedName>
</protein>
<reference evidence="9" key="1">
    <citation type="submission" date="2023-06" db="EMBL/GenBank/DDBJ databases">
        <title>Genome-scale phylogeny and comparative genomics of the fungal order Sordariales.</title>
        <authorList>
            <consortium name="Lawrence Berkeley National Laboratory"/>
            <person name="Hensen N."/>
            <person name="Bonometti L."/>
            <person name="Westerberg I."/>
            <person name="Brannstrom I.O."/>
            <person name="Guillou S."/>
            <person name="Cros-Aarteil S."/>
            <person name="Calhoun S."/>
            <person name="Haridas S."/>
            <person name="Kuo A."/>
            <person name="Mondo S."/>
            <person name="Pangilinan J."/>
            <person name="Riley R."/>
            <person name="Labutti K."/>
            <person name="Andreopoulos B."/>
            <person name="Lipzen A."/>
            <person name="Chen C."/>
            <person name="Yanf M."/>
            <person name="Daum C."/>
            <person name="Ng V."/>
            <person name="Clum A."/>
            <person name="Steindorff A."/>
            <person name="Ohm R."/>
            <person name="Martin F."/>
            <person name="Silar P."/>
            <person name="Natvig D."/>
            <person name="Lalanne C."/>
            <person name="Gautier V."/>
            <person name="Ament-Velasquez S.L."/>
            <person name="Kruys A."/>
            <person name="Hutchinson M.I."/>
            <person name="Powell A.J."/>
            <person name="Barry K."/>
            <person name="Miller A.N."/>
            <person name="Grigoriev I.V."/>
            <person name="Debuchy R."/>
            <person name="Gladieux P."/>
            <person name="Thoren M.H."/>
            <person name="Johannesson H."/>
        </authorList>
    </citation>
    <scope>NUCLEOTIDE SEQUENCE</scope>
    <source>
        <strain evidence="9">PSN4</strain>
    </source>
</reference>
<dbReference type="GO" id="GO:0016020">
    <property type="term" value="C:membrane"/>
    <property type="evidence" value="ECO:0007669"/>
    <property type="project" value="UniProtKB-SubCell"/>
</dbReference>
<feature type="transmembrane region" description="Helical" evidence="7">
    <location>
        <begin position="150"/>
        <end position="177"/>
    </location>
</feature>
<feature type="compositionally biased region" description="Basic and acidic residues" evidence="6">
    <location>
        <begin position="360"/>
        <end position="373"/>
    </location>
</feature>
<dbReference type="Pfam" id="PF20684">
    <property type="entry name" value="Fung_rhodopsin"/>
    <property type="match status" value="1"/>
</dbReference>
<accession>A0AAJ0BLF6</accession>
<sequence length="421" mass="45949">MPSPTPPANVFGTPIPIPISSPPTTTTDKETTAPLILPAIWSLLSISTLFLTLRLYSKFKYLKSRALWWDDYVLILSWLTLLADAVTITINLSLGFGMHSADIRPAANLSVVNLLALVQGSLAGFGAVWSKTSFGMTLLRIVEGRRVRGVVWFVLGSMNLAMTGGVVVSWVQCWPVARVWYDKSGGEGGGCWGDGRVGVYFGVFAAVYSGVMDILLALLPWTIIWRLQIRKKEKMGIALAMSMGVFAGCAAFVKSTKIPLVLGDDFTYEGYDLVIWGTAEVAITICAASVPLLRVLIREVRSRTTHRSHRNGEKNAEDVNHNNNQPSGGSTAISSDEELGIRSSGDHKPQQTTIDDDDSDKNGYGDGDEKGLSLHEPSSVSTVMVAAGPERGREDTRWKLDFNPGGFYAQDFWDALSSRRR</sequence>
<keyword evidence="2 7" id="KW-0812">Transmembrane</keyword>
<evidence type="ECO:0000256" key="6">
    <source>
        <dbReference type="SAM" id="MobiDB-lite"/>
    </source>
</evidence>
<organism evidence="9 10">
    <name type="scientific">Echria macrotheca</name>
    <dbReference type="NCBI Taxonomy" id="438768"/>
    <lineage>
        <taxon>Eukaryota</taxon>
        <taxon>Fungi</taxon>
        <taxon>Dikarya</taxon>
        <taxon>Ascomycota</taxon>
        <taxon>Pezizomycotina</taxon>
        <taxon>Sordariomycetes</taxon>
        <taxon>Sordariomycetidae</taxon>
        <taxon>Sordariales</taxon>
        <taxon>Schizotheciaceae</taxon>
        <taxon>Echria</taxon>
    </lineage>
</organism>
<dbReference type="PANTHER" id="PTHR33048">
    <property type="entry name" value="PTH11-LIKE INTEGRAL MEMBRANE PROTEIN (AFU_ORTHOLOGUE AFUA_5G11245)"/>
    <property type="match status" value="1"/>
</dbReference>
<evidence type="ECO:0000256" key="3">
    <source>
        <dbReference type="ARBA" id="ARBA00022989"/>
    </source>
</evidence>
<dbReference type="InterPro" id="IPR052337">
    <property type="entry name" value="SAT4-like"/>
</dbReference>
<feature type="transmembrane region" description="Helical" evidence="7">
    <location>
        <begin position="35"/>
        <end position="53"/>
    </location>
</feature>
<keyword evidence="4 7" id="KW-0472">Membrane</keyword>